<evidence type="ECO:0000256" key="2">
    <source>
        <dbReference type="ARBA" id="ARBA00023125"/>
    </source>
</evidence>
<accession>A0A940YN20</accession>
<sequence>MTASPRKRATGRPTLADVAAAAGVSPITASRALRATRGVDEQLSARVREAAEALGYVPDPAARALASAHSSQVAVLIPLLSNALFVDLLEGVQRVLRPAGLQTLIGVTHYQPAEEEALLRSYLAHRPAGLLVTGFDRTPAARSLIERSRVPCVHLMETQAAGEAYAVGLSQDAAGAAMTEHLLARGRRRVAFVGAQLDPRVLQRLAGYRRVLQAHGLHDPGLELLDPAPSSIALGGVLLQRLLATRPDVDAIFFCNDDLAQGGLLAALKLGLPVPQRVAVAGFNDLAGSDQWLPPLTTIRTPRAEIGERAARMLLALLRGEAVDARQVDLGFELVVREST</sequence>
<keyword evidence="6" id="KW-1185">Reference proteome</keyword>
<dbReference type="Gene3D" id="1.10.260.40">
    <property type="entry name" value="lambda repressor-like DNA-binding domains"/>
    <property type="match status" value="1"/>
</dbReference>
<dbReference type="SMART" id="SM00354">
    <property type="entry name" value="HTH_LACI"/>
    <property type="match status" value="1"/>
</dbReference>
<gene>
    <name evidence="5" type="ORF">KAK06_21890</name>
</gene>
<keyword evidence="1" id="KW-0805">Transcription regulation</keyword>
<dbReference type="SUPFAM" id="SSF47413">
    <property type="entry name" value="lambda repressor-like DNA-binding domains"/>
    <property type="match status" value="1"/>
</dbReference>
<evidence type="ECO:0000259" key="4">
    <source>
        <dbReference type="PROSITE" id="PS50932"/>
    </source>
</evidence>
<dbReference type="GO" id="GO:0000976">
    <property type="term" value="F:transcription cis-regulatory region binding"/>
    <property type="evidence" value="ECO:0007669"/>
    <property type="project" value="TreeGrafter"/>
</dbReference>
<dbReference type="PROSITE" id="PS50932">
    <property type="entry name" value="HTH_LACI_2"/>
    <property type="match status" value="1"/>
</dbReference>
<reference evidence="5" key="1">
    <citation type="submission" date="2021-04" db="EMBL/GenBank/DDBJ databases">
        <title>The genome sequence of Ideonella sp. 4Y11.</title>
        <authorList>
            <person name="Liu Y."/>
        </authorList>
    </citation>
    <scope>NUCLEOTIDE SEQUENCE</scope>
    <source>
        <strain evidence="5">4Y11</strain>
    </source>
</reference>
<feature type="domain" description="HTH lacI-type" evidence="4">
    <location>
        <begin position="13"/>
        <end position="67"/>
    </location>
</feature>
<evidence type="ECO:0000313" key="5">
    <source>
        <dbReference type="EMBL" id="MBQ0961607.1"/>
    </source>
</evidence>
<keyword evidence="3" id="KW-0804">Transcription</keyword>
<dbReference type="SUPFAM" id="SSF53822">
    <property type="entry name" value="Periplasmic binding protein-like I"/>
    <property type="match status" value="1"/>
</dbReference>
<dbReference type="InterPro" id="IPR010982">
    <property type="entry name" value="Lambda_DNA-bd_dom_sf"/>
</dbReference>
<dbReference type="CDD" id="cd01575">
    <property type="entry name" value="PBP1_GntR"/>
    <property type="match status" value="1"/>
</dbReference>
<proteinExistence type="predicted"/>
<dbReference type="PROSITE" id="PS00356">
    <property type="entry name" value="HTH_LACI_1"/>
    <property type="match status" value="1"/>
</dbReference>
<dbReference type="RefSeq" id="WP_210804294.1">
    <property type="nucleotide sequence ID" value="NZ_JAGQDE010000033.1"/>
</dbReference>
<dbReference type="Pfam" id="PF13377">
    <property type="entry name" value="Peripla_BP_3"/>
    <property type="match status" value="1"/>
</dbReference>
<name>A0A940YN20_9BURK</name>
<dbReference type="Gene3D" id="3.40.50.2300">
    <property type="match status" value="2"/>
</dbReference>
<dbReference type="Proteomes" id="UP000678374">
    <property type="component" value="Unassembled WGS sequence"/>
</dbReference>
<dbReference type="InterPro" id="IPR028082">
    <property type="entry name" value="Peripla_BP_I"/>
</dbReference>
<organism evidence="5 6">
    <name type="scientific">Ideonella aquatica</name>
    <dbReference type="NCBI Taxonomy" id="2824119"/>
    <lineage>
        <taxon>Bacteria</taxon>
        <taxon>Pseudomonadati</taxon>
        <taxon>Pseudomonadota</taxon>
        <taxon>Betaproteobacteria</taxon>
        <taxon>Burkholderiales</taxon>
        <taxon>Sphaerotilaceae</taxon>
        <taxon>Ideonella</taxon>
    </lineage>
</organism>
<dbReference type="EMBL" id="JAGQDE010000033">
    <property type="protein sequence ID" value="MBQ0961607.1"/>
    <property type="molecule type" value="Genomic_DNA"/>
</dbReference>
<evidence type="ECO:0000256" key="3">
    <source>
        <dbReference type="ARBA" id="ARBA00023163"/>
    </source>
</evidence>
<comment type="caution">
    <text evidence="5">The sequence shown here is derived from an EMBL/GenBank/DDBJ whole genome shotgun (WGS) entry which is preliminary data.</text>
</comment>
<dbReference type="PANTHER" id="PTHR30146">
    <property type="entry name" value="LACI-RELATED TRANSCRIPTIONAL REPRESSOR"/>
    <property type="match status" value="1"/>
</dbReference>
<dbReference type="AlphaFoldDB" id="A0A940YN20"/>
<dbReference type="PANTHER" id="PTHR30146:SF2">
    <property type="entry name" value="HTH-TYPE TRANSCRIPTIONAL REGULATOR GNTR"/>
    <property type="match status" value="1"/>
</dbReference>
<dbReference type="GO" id="GO:0003700">
    <property type="term" value="F:DNA-binding transcription factor activity"/>
    <property type="evidence" value="ECO:0007669"/>
    <property type="project" value="TreeGrafter"/>
</dbReference>
<dbReference type="CDD" id="cd01392">
    <property type="entry name" value="HTH_LacI"/>
    <property type="match status" value="1"/>
</dbReference>
<protein>
    <submittedName>
        <fullName evidence="5">LacI family DNA-binding transcriptional regulator</fullName>
    </submittedName>
</protein>
<dbReference type="InterPro" id="IPR000843">
    <property type="entry name" value="HTH_LacI"/>
</dbReference>
<dbReference type="InterPro" id="IPR046335">
    <property type="entry name" value="LacI/GalR-like_sensor"/>
</dbReference>
<evidence type="ECO:0000313" key="6">
    <source>
        <dbReference type="Proteomes" id="UP000678374"/>
    </source>
</evidence>
<evidence type="ECO:0000256" key="1">
    <source>
        <dbReference type="ARBA" id="ARBA00023015"/>
    </source>
</evidence>
<dbReference type="Pfam" id="PF00356">
    <property type="entry name" value="LacI"/>
    <property type="match status" value="1"/>
</dbReference>
<keyword evidence="2 5" id="KW-0238">DNA-binding</keyword>